<dbReference type="GO" id="GO:0000976">
    <property type="term" value="F:transcription cis-regulatory region binding"/>
    <property type="evidence" value="ECO:0007669"/>
    <property type="project" value="TreeGrafter"/>
</dbReference>
<dbReference type="SUPFAM" id="SSF52172">
    <property type="entry name" value="CheY-like"/>
    <property type="match status" value="1"/>
</dbReference>
<dbReference type="PROSITE" id="PS51755">
    <property type="entry name" value="OMPR_PHOB"/>
    <property type="match status" value="1"/>
</dbReference>
<accession>A0A1S8KNQ4</accession>
<reference evidence="6 7" key="1">
    <citation type="submission" date="2017-01" db="EMBL/GenBank/DDBJ databases">
        <title>Complete Genome Sequence of Dolosigranulum pigrum isolated from a Patient with interstitial lung disease.</title>
        <authorList>
            <person name="Mukhopadhyay R."/>
            <person name="Joaquin J."/>
            <person name="Hogue R."/>
            <person name="Fitzgerald S."/>
            <person name="Jospin G."/>
            <person name="Eisen J.A."/>
            <person name="Chaturvedi V."/>
        </authorList>
    </citation>
    <scope>NUCLEOTIDE SEQUENCE [LARGE SCALE GENOMIC DNA]</scope>
    <source>
        <strain evidence="6 7">15S00348</strain>
    </source>
</reference>
<gene>
    <name evidence="6" type="ORF">BWX42_06240</name>
</gene>
<sequence>MRVKSFSNKRILIVDDDRVLHESTREALNTQGFFNIDGAYTYEEGIQKIETGTVDLVILDIMLPDGNGYDLATYVREFSDIPILFLTAKDTADDEVKGLMVGGDDYLTKPFLPKMLVARVQSLLRRAYLNEKRIVELPDRVIDFDKAVVIHGQEIMRISPTELKVLEVLMHRPNQIVSVDSLCQSVWGINHFGQENSLMVHIRRLREKIEQDPSNPEVILTLKGLGYRLALDEGGL</sequence>
<dbReference type="InterPro" id="IPR001789">
    <property type="entry name" value="Sig_transdc_resp-reg_receiver"/>
</dbReference>
<keyword evidence="3" id="KW-0805">Transcription regulation</keyword>
<evidence type="ECO:0000256" key="4">
    <source>
        <dbReference type="ARBA" id="ARBA00023125"/>
    </source>
</evidence>
<dbReference type="CDD" id="cd00383">
    <property type="entry name" value="trans_reg_C"/>
    <property type="match status" value="1"/>
</dbReference>
<dbReference type="Gene3D" id="3.40.50.2300">
    <property type="match status" value="1"/>
</dbReference>
<keyword evidence="4 6" id="KW-0238">DNA-binding</keyword>
<dbReference type="GO" id="GO:0005829">
    <property type="term" value="C:cytosol"/>
    <property type="evidence" value="ECO:0007669"/>
    <property type="project" value="TreeGrafter"/>
</dbReference>
<organism evidence="6 7">
    <name type="scientific">Dolosigranulum pigrum</name>
    <dbReference type="NCBI Taxonomy" id="29394"/>
    <lineage>
        <taxon>Bacteria</taxon>
        <taxon>Bacillati</taxon>
        <taxon>Bacillota</taxon>
        <taxon>Bacilli</taxon>
        <taxon>Lactobacillales</taxon>
        <taxon>Carnobacteriaceae</taxon>
        <taxon>Dolosigranulum</taxon>
    </lineage>
</organism>
<dbReference type="SMART" id="SM00862">
    <property type="entry name" value="Trans_reg_C"/>
    <property type="match status" value="1"/>
</dbReference>
<evidence type="ECO:0000313" key="6">
    <source>
        <dbReference type="EMBL" id="OOL81377.1"/>
    </source>
</evidence>
<dbReference type="SMART" id="SM00448">
    <property type="entry name" value="REC"/>
    <property type="match status" value="1"/>
</dbReference>
<evidence type="ECO:0000313" key="7">
    <source>
        <dbReference type="Proteomes" id="UP000190409"/>
    </source>
</evidence>
<dbReference type="PANTHER" id="PTHR48111">
    <property type="entry name" value="REGULATOR OF RPOS"/>
    <property type="match status" value="1"/>
</dbReference>
<name>A0A1S8KNQ4_9LACT</name>
<dbReference type="Pfam" id="PF00486">
    <property type="entry name" value="Trans_reg_C"/>
    <property type="match status" value="1"/>
</dbReference>
<dbReference type="Gene3D" id="6.10.250.690">
    <property type="match status" value="1"/>
</dbReference>
<proteinExistence type="predicted"/>
<dbReference type="InterPro" id="IPR001867">
    <property type="entry name" value="OmpR/PhoB-type_DNA-bd"/>
</dbReference>
<dbReference type="GO" id="GO:0006355">
    <property type="term" value="P:regulation of DNA-templated transcription"/>
    <property type="evidence" value="ECO:0007669"/>
    <property type="project" value="InterPro"/>
</dbReference>
<dbReference type="GO" id="GO:0032993">
    <property type="term" value="C:protein-DNA complex"/>
    <property type="evidence" value="ECO:0007669"/>
    <property type="project" value="TreeGrafter"/>
</dbReference>
<dbReference type="PROSITE" id="PS50110">
    <property type="entry name" value="RESPONSE_REGULATORY"/>
    <property type="match status" value="1"/>
</dbReference>
<dbReference type="InterPro" id="IPR039420">
    <property type="entry name" value="WalR-like"/>
</dbReference>
<dbReference type="InterPro" id="IPR011006">
    <property type="entry name" value="CheY-like_superfamily"/>
</dbReference>
<evidence type="ECO:0000256" key="1">
    <source>
        <dbReference type="ARBA" id="ARBA00022553"/>
    </source>
</evidence>
<dbReference type="Proteomes" id="UP000190409">
    <property type="component" value="Unassembled WGS sequence"/>
</dbReference>
<dbReference type="RefSeq" id="WP_077862828.1">
    <property type="nucleotide sequence ID" value="NZ_NAQU01000002.1"/>
</dbReference>
<dbReference type="Gene3D" id="1.10.10.10">
    <property type="entry name" value="Winged helix-like DNA-binding domain superfamily/Winged helix DNA-binding domain"/>
    <property type="match status" value="1"/>
</dbReference>
<dbReference type="InterPro" id="IPR036388">
    <property type="entry name" value="WH-like_DNA-bd_sf"/>
</dbReference>
<dbReference type="AlphaFoldDB" id="A0A1S8KNQ4"/>
<keyword evidence="2" id="KW-0902">Two-component regulatory system</keyword>
<protein>
    <submittedName>
        <fullName evidence="6">DNA-binding response regulator</fullName>
    </submittedName>
</protein>
<evidence type="ECO:0000256" key="2">
    <source>
        <dbReference type="ARBA" id="ARBA00023012"/>
    </source>
</evidence>
<comment type="caution">
    <text evidence="6">The sequence shown here is derived from an EMBL/GenBank/DDBJ whole genome shotgun (WGS) entry which is preliminary data.</text>
</comment>
<keyword evidence="1" id="KW-0597">Phosphoprotein</keyword>
<evidence type="ECO:0000256" key="3">
    <source>
        <dbReference type="ARBA" id="ARBA00023015"/>
    </source>
</evidence>
<dbReference type="Pfam" id="PF00072">
    <property type="entry name" value="Response_reg"/>
    <property type="match status" value="1"/>
</dbReference>
<evidence type="ECO:0000256" key="5">
    <source>
        <dbReference type="ARBA" id="ARBA00023163"/>
    </source>
</evidence>
<dbReference type="PANTHER" id="PTHR48111:SF52">
    <property type="entry name" value="TRANSCRIPTIONAL REGULATORY PROTEIN YVRH"/>
    <property type="match status" value="1"/>
</dbReference>
<dbReference type="CDD" id="cd17574">
    <property type="entry name" value="REC_OmpR"/>
    <property type="match status" value="1"/>
</dbReference>
<dbReference type="GO" id="GO:0000156">
    <property type="term" value="F:phosphorelay response regulator activity"/>
    <property type="evidence" value="ECO:0007669"/>
    <property type="project" value="TreeGrafter"/>
</dbReference>
<dbReference type="EMBL" id="MUYF01000003">
    <property type="protein sequence ID" value="OOL81377.1"/>
    <property type="molecule type" value="Genomic_DNA"/>
</dbReference>
<keyword evidence="5" id="KW-0804">Transcription</keyword>